<keyword evidence="2" id="KW-1185">Reference proteome</keyword>
<reference evidence="1 2" key="1">
    <citation type="submission" date="2015-07" db="EMBL/GenBank/DDBJ databases">
        <title>Comparative genomics of the Sigatoka disease complex on banana suggests a link between parallel evolutionary changes in Pseudocercospora fijiensis and Pseudocercospora eumusae and increased virulence on the banana host.</title>
        <authorList>
            <person name="Chang T.-C."/>
            <person name="Salvucci A."/>
            <person name="Crous P.W."/>
            <person name="Stergiopoulos I."/>
        </authorList>
    </citation>
    <scope>NUCLEOTIDE SEQUENCE [LARGE SCALE GENOMIC DNA]</scope>
    <source>
        <strain evidence="1 2">CBS 116634</strain>
    </source>
</reference>
<comment type="caution">
    <text evidence="1">The sequence shown here is derived from an EMBL/GenBank/DDBJ whole genome shotgun (WGS) entry which is preliminary data.</text>
</comment>
<dbReference type="AlphaFoldDB" id="A0A139GTK5"/>
<proteinExistence type="predicted"/>
<sequence length="206" mass="22505">MQTVVFTGRDRSLVSGACTGSGTTSTRLDRMETSPGAWRAVFALFGSFGKTADAKSCLTPQALCRSKPYCIPRGPHMLSLTNPDLRNQSADRSMLQGSVCLEYKLLHQSRTPTAAHSRAQPPHVTFLARHACDSENAVQAFLASPAFASPFRSVDLLARVITWDRLWYASHTVPNETNTSQYCDGSQLTEAVPQYPSPAHAPTQYV</sequence>
<protein>
    <submittedName>
        <fullName evidence="1">Uncharacterized protein</fullName>
    </submittedName>
</protein>
<evidence type="ECO:0000313" key="2">
    <source>
        <dbReference type="Proteomes" id="UP000073492"/>
    </source>
</evidence>
<organism evidence="1 2">
    <name type="scientific">Pseudocercospora musae</name>
    <dbReference type="NCBI Taxonomy" id="113226"/>
    <lineage>
        <taxon>Eukaryota</taxon>
        <taxon>Fungi</taxon>
        <taxon>Dikarya</taxon>
        <taxon>Ascomycota</taxon>
        <taxon>Pezizomycotina</taxon>
        <taxon>Dothideomycetes</taxon>
        <taxon>Dothideomycetidae</taxon>
        <taxon>Mycosphaerellales</taxon>
        <taxon>Mycosphaerellaceae</taxon>
        <taxon>Pseudocercospora</taxon>
    </lineage>
</organism>
<name>A0A139GTK5_9PEZI</name>
<evidence type="ECO:0000313" key="1">
    <source>
        <dbReference type="EMBL" id="KXS93528.1"/>
    </source>
</evidence>
<gene>
    <name evidence="1" type="ORF">AC579_3008</name>
</gene>
<dbReference type="EMBL" id="LFZO01001182">
    <property type="protein sequence ID" value="KXS93528.1"/>
    <property type="molecule type" value="Genomic_DNA"/>
</dbReference>
<dbReference type="Proteomes" id="UP000073492">
    <property type="component" value="Unassembled WGS sequence"/>
</dbReference>
<accession>A0A139GTK5</accession>